<sequence length="63" mass="7381">MAKGIAEAEFLILAQKIEKALALIEKLKQENQQLRAEIERLNNEKKMVIERINFMLDKIDEIL</sequence>
<accession>A0A7C6EEB8</accession>
<reference evidence="2" key="1">
    <citation type="journal article" date="2020" name="mSystems">
        <title>Genome- and Community-Level Interaction Insights into Carbon Utilization and Element Cycling Functions of Hydrothermarchaeota in Hydrothermal Sediment.</title>
        <authorList>
            <person name="Zhou Z."/>
            <person name="Liu Y."/>
            <person name="Xu W."/>
            <person name="Pan J."/>
            <person name="Luo Z.H."/>
            <person name="Li M."/>
        </authorList>
    </citation>
    <scope>NUCLEOTIDE SEQUENCE [LARGE SCALE GENOMIC DNA]</scope>
    <source>
        <strain evidence="2">SpSt-876</strain>
    </source>
</reference>
<proteinExistence type="predicted"/>
<feature type="coiled-coil region" evidence="1">
    <location>
        <begin position="10"/>
        <end position="58"/>
    </location>
</feature>
<protein>
    <recommendedName>
        <fullName evidence="3">Cell division protein ZapB</fullName>
    </recommendedName>
</protein>
<gene>
    <name evidence="2" type="ORF">ENW73_09575</name>
</gene>
<keyword evidence="1" id="KW-0175">Coiled coil</keyword>
<dbReference type="EMBL" id="DTLI01000227">
    <property type="protein sequence ID" value="HHS53080.1"/>
    <property type="molecule type" value="Genomic_DNA"/>
</dbReference>
<comment type="caution">
    <text evidence="2">The sequence shown here is derived from an EMBL/GenBank/DDBJ whole genome shotgun (WGS) entry which is preliminary data.</text>
</comment>
<organism evidence="2">
    <name type="scientific">candidate division WOR-3 bacterium</name>
    <dbReference type="NCBI Taxonomy" id="2052148"/>
    <lineage>
        <taxon>Bacteria</taxon>
        <taxon>Bacteria division WOR-3</taxon>
    </lineage>
</organism>
<evidence type="ECO:0000313" key="2">
    <source>
        <dbReference type="EMBL" id="HHS53080.1"/>
    </source>
</evidence>
<evidence type="ECO:0008006" key="3">
    <source>
        <dbReference type="Google" id="ProtNLM"/>
    </source>
</evidence>
<dbReference type="AlphaFoldDB" id="A0A7C6EEB8"/>
<name>A0A7C6EEB8_UNCW3</name>
<evidence type="ECO:0000256" key="1">
    <source>
        <dbReference type="SAM" id="Coils"/>
    </source>
</evidence>